<dbReference type="GO" id="GO:0016787">
    <property type="term" value="F:hydrolase activity"/>
    <property type="evidence" value="ECO:0007669"/>
    <property type="project" value="UniProtKB-KW"/>
</dbReference>
<dbReference type="EMBL" id="LCCD01000007">
    <property type="protein sequence ID" value="KKS25231.1"/>
    <property type="molecule type" value="Genomic_DNA"/>
</dbReference>
<organism evidence="3 4">
    <name type="scientific">Candidatus Jorgensenbacteria bacterium GW2011_GWF2_41_8</name>
    <dbReference type="NCBI Taxonomy" id="1618667"/>
    <lineage>
        <taxon>Bacteria</taxon>
        <taxon>Candidatus Joergenseniibacteriota</taxon>
    </lineage>
</organism>
<feature type="coiled-coil region" evidence="1">
    <location>
        <begin position="33"/>
        <end position="123"/>
    </location>
</feature>
<evidence type="ECO:0000256" key="1">
    <source>
        <dbReference type="SAM" id="Coils"/>
    </source>
</evidence>
<accession>A0A0G0ZTC3</accession>
<dbReference type="Proteomes" id="UP000033856">
    <property type="component" value="Unassembled WGS sequence"/>
</dbReference>
<evidence type="ECO:0000313" key="3">
    <source>
        <dbReference type="EMBL" id="KKS25231.1"/>
    </source>
</evidence>
<gene>
    <name evidence="3" type="ORF">UU83_C0007G0010</name>
</gene>
<sequence length="447" mass="49288">MANKKTTITPFLLVVLIFALSLFLTDWTNTTASANVRDDITAKQKQIEELERQIEEYQTQIDTTRSKSKTLKNEIVGLNAKINQLSLEIKSMSLAINQTSLEINDAENKIDRLQSEIGIHKNAMAQYIKIVYENDQKNLTEVILKNQSLSGFFKDIDSVNATQNKLQAAIGEMKQLKSDLGAQKDDLEDKKTDLERLKNLQEIAKKNIDRDKSQKNTILKETKGQESKFQELVKKSQKDIEALKNQIGYLIQNGVSVEEAVKYGQLAAIAADIRPAFLLAELEQESALGKNVGKCYITDTTSGNSRKITTGQVFKRGIHPTRDLALFLTITKELGKDPFQTAISCWPGSGWGGAMGPAQFIPSTWVSYAAQVAGLVGRSIANPWNIEDAFTAAAVKLARGGATSKTRAGEVAASKAYYCGNPKSTRSGCVNYANSVQRKAAEIEKNL</sequence>
<feature type="coiled-coil region" evidence="1">
    <location>
        <begin position="159"/>
        <end position="246"/>
    </location>
</feature>
<proteinExistence type="predicted"/>
<evidence type="ECO:0000259" key="2">
    <source>
        <dbReference type="Pfam" id="PF13406"/>
    </source>
</evidence>
<evidence type="ECO:0000313" key="4">
    <source>
        <dbReference type="Proteomes" id="UP000033856"/>
    </source>
</evidence>
<reference evidence="3 4" key="1">
    <citation type="journal article" date="2015" name="Nature">
        <title>rRNA introns, odd ribosomes, and small enigmatic genomes across a large radiation of phyla.</title>
        <authorList>
            <person name="Brown C.T."/>
            <person name="Hug L.A."/>
            <person name="Thomas B.C."/>
            <person name="Sharon I."/>
            <person name="Castelle C.J."/>
            <person name="Singh A."/>
            <person name="Wilkins M.J."/>
            <person name="Williams K.H."/>
            <person name="Banfield J.F."/>
        </authorList>
    </citation>
    <scope>NUCLEOTIDE SEQUENCE [LARGE SCALE GENOMIC DNA]</scope>
</reference>
<dbReference type="Gene3D" id="1.10.8.350">
    <property type="entry name" value="Bacterial muramidase"/>
    <property type="match status" value="1"/>
</dbReference>
<protein>
    <submittedName>
        <fullName evidence="3">Cell wall hydrolase</fullName>
    </submittedName>
</protein>
<keyword evidence="3" id="KW-0378">Hydrolase</keyword>
<dbReference type="AlphaFoldDB" id="A0A0G0ZTC3"/>
<comment type="caution">
    <text evidence="3">The sequence shown here is derived from an EMBL/GenBank/DDBJ whole genome shotgun (WGS) entry which is preliminary data.</text>
</comment>
<feature type="domain" description="Transglycosylase SLT" evidence="2">
    <location>
        <begin position="272"/>
        <end position="411"/>
    </location>
</feature>
<dbReference type="Gene3D" id="6.10.250.3150">
    <property type="match status" value="1"/>
</dbReference>
<keyword evidence="1" id="KW-0175">Coiled coil</keyword>
<dbReference type="Pfam" id="PF13406">
    <property type="entry name" value="SLT_2"/>
    <property type="match status" value="1"/>
</dbReference>
<dbReference type="SUPFAM" id="SSF53955">
    <property type="entry name" value="Lysozyme-like"/>
    <property type="match status" value="1"/>
</dbReference>
<name>A0A0G0ZTC3_9BACT</name>
<dbReference type="InterPro" id="IPR031304">
    <property type="entry name" value="SLT_2"/>
</dbReference>
<dbReference type="InterPro" id="IPR023346">
    <property type="entry name" value="Lysozyme-like_dom_sf"/>
</dbReference>